<protein>
    <submittedName>
        <fullName evidence="3">Uncharacterized protein</fullName>
    </submittedName>
</protein>
<evidence type="ECO:0000256" key="2">
    <source>
        <dbReference type="SAM" id="Phobius"/>
    </source>
</evidence>
<organism evidence="3 4">
    <name type="scientific">Desmospora profundinema</name>
    <dbReference type="NCBI Taxonomy" id="1571184"/>
    <lineage>
        <taxon>Bacteria</taxon>
        <taxon>Bacillati</taxon>
        <taxon>Bacillota</taxon>
        <taxon>Bacilli</taxon>
        <taxon>Bacillales</taxon>
        <taxon>Thermoactinomycetaceae</taxon>
        <taxon>Desmospora</taxon>
    </lineage>
</organism>
<keyword evidence="2" id="KW-0472">Membrane</keyword>
<feature type="region of interest" description="Disordered" evidence="1">
    <location>
        <begin position="46"/>
        <end position="104"/>
    </location>
</feature>
<feature type="compositionally biased region" description="Polar residues" evidence="1">
    <location>
        <begin position="78"/>
        <end position="93"/>
    </location>
</feature>
<evidence type="ECO:0000256" key="1">
    <source>
        <dbReference type="SAM" id="MobiDB-lite"/>
    </source>
</evidence>
<comment type="caution">
    <text evidence="3">The sequence shown here is derived from an EMBL/GenBank/DDBJ whole genome shotgun (WGS) entry which is preliminary data.</text>
</comment>
<accession>A0ABU1IQR2</accession>
<keyword evidence="2" id="KW-0812">Transmembrane</keyword>
<proteinExistence type="predicted"/>
<keyword evidence="2" id="KW-1133">Transmembrane helix</keyword>
<reference evidence="3 4" key="1">
    <citation type="submission" date="2023-07" db="EMBL/GenBank/DDBJ databases">
        <title>Genomic Encyclopedia of Type Strains, Phase IV (KMG-IV): sequencing the most valuable type-strain genomes for metagenomic binning, comparative biology and taxonomic classification.</title>
        <authorList>
            <person name="Goeker M."/>
        </authorList>
    </citation>
    <scope>NUCLEOTIDE SEQUENCE [LARGE SCALE GENOMIC DNA]</scope>
    <source>
        <strain evidence="3 4">DSM 45903</strain>
    </source>
</reference>
<gene>
    <name evidence="3" type="ORF">JOE21_003075</name>
</gene>
<dbReference type="RefSeq" id="WP_309867816.1">
    <property type="nucleotide sequence ID" value="NZ_JAVDQG010000007.1"/>
</dbReference>
<evidence type="ECO:0000313" key="4">
    <source>
        <dbReference type="Proteomes" id="UP001185012"/>
    </source>
</evidence>
<sequence>MRRSTTKKLAIMMLAFYIVSLLSPFVGIAVANTDYQAPGYQAPEQYKAPEKYQAPEQYKAPEKYQAPEQYKEPEQYNEPESNNPQGSDPSTQQPGSGENNNSGPGLYNSLKYVVNDVILGQVKLIDSASALFENPTNSNINSFARNNIGYNYFGNILRGGLGLAVPSDSGWKTALDTWSGVDTTMGVISTVKDARIFQQAQRLEAAGDVRALAQMADNVPKPMTGLGKFAAWAGVAIGTGEGIYHTYKAFTAETGQERTDAVFGALGGYGGALMAGATLVAAACPPLAIGMAVAGGVMWAASTIYANREQIGRGLKWTGDKISQGAKAVGNGVKSAGKKLGNGLKKVGGWFSK</sequence>
<evidence type="ECO:0000313" key="3">
    <source>
        <dbReference type="EMBL" id="MDR6227063.1"/>
    </source>
</evidence>
<name>A0ABU1IQR2_9BACL</name>
<keyword evidence="4" id="KW-1185">Reference proteome</keyword>
<dbReference type="Proteomes" id="UP001185012">
    <property type="component" value="Unassembled WGS sequence"/>
</dbReference>
<feature type="compositionally biased region" description="Low complexity" evidence="1">
    <location>
        <begin position="94"/>
        <end position="104"/>
    </location>
</feature>
<feature type="transmembrane region" description="Helical" evidence="2">
    <location>
        <begin position="287"/>
        <end position="306"/>
    </location>
</feature>
<dbReference type="EMBL" id="JAVDQG010000007">
    <property type="protein sequence ID" value="MDR6227063.1"/>
    <property type="molecule type" value="Genomic_DNA"/>
</dbReference>